<reference evidence="1" key="1">
    <citation type="submission" date="2023-10" db="EMBL/GenBank/DDBJ databases">
        <authorList>
            <person name="Chen Y."/>
            <person name="Shah S."/>
            <person name="Dougan E. K."/>
            <person name="Thang M."/>
            <person name="Chan C."/>
        </authorList>
    </citation>
    <scope>NUCLEOTIDE SEQUENCE [LARGE SCALE GENOMIC DNA]</scope>
</reference>
<feature type="non-terminal residue" evidence="1">
    <location>
        <position position="131"/>
    </location>
</feature>
<accession>A0ABN9TCJ0</accession>
<protein>
    <recommendedName>
        <fullName evidence="3">Secreted protein</fullName>
    </recommendedName>
</protein>
<keyword evidence="2" id="KW-1185">Reference proteome</keyword>
<dbReference type="Proteomes" id="UP001189429">
    <property type="component" value="Unassembled WGS sequence"/>
</dbReference>
<proteinExistence type="predicted"/>
<name>A0ABN9TCJ0_9DINO</name>
<gene>
    <name evidence="1" type="ORF">PCOR1329_LOCUS37750</name>
</gene>
<sequence length="131" mass="13585">MYMYTHAFSAVLRSRAAAALVGGCPGGARAEAARLSELGPGCLPDRGRLKGKPLVKPASSPSQTTGVLVLHRLCPFTVGAGPIPFSLLPSSCRRSLLPPSPFPICLRGGHGAYSGYSRHGSRSSHGSYSHG</sequence>
<comment type="caution">
    <text evidence="1">The sequence shown here is derived from an EMBL/GenBank/DDBJ whole genome shotgun (WGS) entry which is preliminary data.</text>
</comment>
<evidence type="ECO:0008006" key="3">
    <source>
        <dbReference type="Google" id="ProtNLM"/>
    </source>
</evidence>
<evidence type="ECO:0000313" key="1">
    <source>
        <dbReference type="EMBL" id="CAK0843401.1"/>
    </source>
</evidence>
<dbReference type="EMBL" id="CAUYUJ010014575">
    <property type="protein sequence ID" value="CAK0843401.1"/>
    <property type="molecule type" value="Genomic_DNA"/>
</dbReference>
<organism evidence="1 2">
    <name type="scientific">Prorocentrum cordatum</name>
    <dbReference type="NCBI Taxonomy" id="2364126"/>
    <lineage>
        <taxon>Eukaryota</taxon>
        <taxon>Sar</taxon>
        <taxon>Alveolata</taxon>
        <taxon>Dinophyceae</taxon>
        <taxon>Prorocentrales</taxon>
        <taxon>Prorocentraceae</taxon>
        <taxon>Prorocentrum</taxon>
    </lineage>
</organism>
<evidence type="ECO:0000313" key="2">
    <source>
        <dbReference type="Proteomes" id="UP001189429"/>
    </source>
</evidence>